<dbReference type="RefSeq" id="WP_093606288.1">
    <property type="nucleotide sequence ID" value="NZ_FOYL01000024.1"/>
</dbReference>
<gene>
    <name evidence="2" type="ORF">SAMN04488564_1245</name>
</gene>
<keyword evidence="3" id="KW-1185">Reference proteome</keyword>
<name>A0A1I6FJ06_9PSEU</name>
<organism evidence="2 3">
    <name type="scientific">Lentzea waywayandensis</name>
    <dbReference type="NCBI Taxonomy" id="84724"/>
    <lineage>
        <taxon>Bacteria</taxon>
        <taxon>Bacillati</taxon>
        <taxon>Actinomycetota</taxon>
        <taxon>Actinomycetes</taxon>
        <taxon>Pseudonocardiales</taxon>
        <taxon>Pseudonocardiaceae</taxon>
        <taxon>Lentzea</taxon>
    </lineage>
</organism>
<dbReference type="AlphaFoldDB" id="A0A1I6FJ06"/>
<evidence type="ECO:0000313" key="2">
    <source>
        <dbReference type="EMBL" id="SFR29912.1"/>
    </source>
</evidence>
<evidence type="ECO:0000256" key="1">
    <source>
        <dbReference type="SAM" id="MobiDB-lite"/>
    </source>
</evidence>
<reference evidence="3" key="1">
    <citation type="submission" date="2016-10" db="EMBL/GenBank/DDBJ databases">
        <authorList>
            <person name="Varghese N."/>
            <person name="Submissions S."/>
        </authorList>
    </citation>
    <scope>NUCLEOTIDE SEQUENCE [LARGE SCALE GENOMIC DNA]</scope>
    <source>
        <strain evidence="3">DSM 44232</strain>
    </source>
</reference>
<dbReference type="EMBL" id="FOYL01000024">
    <property type="protein sequence ID" value="SFR29912.1"/>
    <property type="molecule type" value="Genomic_DNA"/>
</dbReference>
<feature type="compositionally biased region" description="Low complexity" evidence="1">
    <location>
        <begin position="592"/>
        <end position="606"/>
    </location>
</feature>
<dbReference type="STRING" id="84724.SAMN04488564_1245"/>
<feature type="region of interest" description="Disordered" evidence="1">
    <location>
        <begin position="592"/>
        <end position="621"/>
    </location>
</feature>
<dbReference type="Proteomes" id="UP000198583">
    <property type="component" value="Unassembled WGS sequence"/>
</dbReference>
<evidence type="ECO:0000313" key="3">
    <source>
        <dbReference type="Proteomes" id="UP000198583"/>
    </source>
</evidence>
<accession>A0A1I6FJ06</accession>
<dbReference type="OrthoDB" id="3320501at2"/>
<sequence length="917" mass="97465">MAIMTRDRETDGGEFGLAKHTIGNALVVYPVGNMTKAAQNLALNVAADTENDLVVVDLPVSSPIWMWESVAQVLPKRRRGVRLVIGGRSRETTALAGHWLAERLKRTVLVPDGLLLCGAGGTLFVHSGPSSGWVRCSPGKPPRLEAKRFPRPQWDAALMSENFLTSARGVAEQLPSGIWIRPIGDDPQLRANRLRLIETMPCQPDLISVVLGSPGGVPLSENDVALMWRELPEHLHDRVRFVQYGPMSVPRGELGQTLADALGREIIFFAGMPIGPAVAPEIFTVRQDGTLGWHAFARELKYQPRSSEAEMPKVPTVVTHRAPFPGVREVSRGIYWYSVDAVVEVVQSGLLVRPPAATTNVEAIQAIPTDPATHNLMYEAETEADLARMEHLASELSQRLGNSVRPMSRVLHARSLLNTQARPFSQVAAGFADTLSSAGIFDQSEEASIAALPASVEMTTVIRAVSGPYAESVGVEAVGPERDRAQASGSVGALSPDVVAASDVFAVPEVARAEIASGIVSTRLDLSRPGVVAARLDAVSPTVVSPQVDLSPPVASYAAVAPPVIESAPLVFDAPVQPAGLGVGPVAVSPAQAAPTQPAAEPMLEAEPARQPEAEPAPEPLAVAEPAPQPAAEVTLPAQPVAQSKPAVADIARLQPVPAPEATGLLPKRGIADERAWLRRTLAAEFGVLSNSVARILSEHPGFQGALSASSSEVLTDAVAVQLYLTDRGKAVDDALRTAAVGPHVPFARCVVSGLSRLPSHRGPAVFGASPTPGEWDLYREHKLLTEWGFLHALTGLPADQTSEVDVLVWSMTARRTKLLEGQSGVKERVLFVPGTSFKVLEMTEPQADGARGQILLRELTAVEIDADGRVDPNRISLDELALNSLRRQAEQWAGGAQQVEVDPAAADRFGALPGLA</sequence>
<dbReference type="Gene3D" id="3.90.176.10">
    <property type="entry name" value="Toxin ADP-ribosyltransferase, Chain A, domain 1"/>
    <property type="match status" value="1"/>
</dbReference>
<proteinExistence type="predicted"/>
<protein>
    <submittedName>
        <fullName evidence="2">Uncharacterized protein</fullName>
    </submittedName>
</protein>